<comment type="caution">
    <text evidence="2">The sequence shown here is derived from an EMBL/GenBank/DDBJ whole genome shotgun (WGS) entry which is preliminary data.</text>
</comment>
<dbReference type="InterPro" id="IPR023213">
    <property type="entry name" value="CAT-like_dom_sf"/>
</dbReference>
<reference evidence="2" key="1">
    <citation type="submission" date="2022-01" db="EMBL/GenBank/DDBJ databases">
        <title>Colwellia maritima, isolated from seawater.</title>
        <authorList>
            <person name="Kristyanto S."/>
            <person name="Jung J."/>
            <person name="Jeon C.O."/>
        </authorList>
    </citation>
    <scope>NUCLEOTIDE SEQUENCE</scope>
    <source>
        <strain evidence="2">MSW7</strain>
    </source>
</reference>
<dbReference type="Pfam" id="PF00668">
    <property type="entry name" value="Condensation"/>
    <property type="match status" value="1"/>
</dbReference>
<accession>A0ABS9X9N8</accession>
<dbReference type="Gene3D" id="3.30.559.10">
    <property type="entry name" value="Chloramphenicol acetyltransferase-like domain"/>
    <property type="match status" value="1"/>
</dbReference>
<dbReference type="InterPro" id="IPR001242">
    <property type="entry name" value="Condensation_dom"/>
</dbReference>
<dbReference type="PANTHER" id="PTHR45398">
    <property type="match status" value="1"/>
</dbReference>
<protein>
    <submittedName>
        <fullName evidence="2">Condensation domain-containing protein</fullName>
    </submittedName>
</protein>
<dbReference type="PANTHER" id="PTHR45398:SF1">
    <property type="entry name" value="ENZYME, PUTATIVE (JCVI)-RELATED"/>
    <property type="match status" value="1"/>
</dbReference>
<organism evidence="2 3">
    <name type="scientific">Colwellia maritima</name>
    <dbReference type="NCBI Taxonomy" id="2912588"/>
    <lineage>
        <taxon>Bacteria</taxon>
        <taxon>Pseudomonadati</taxon>
        <taxon>Pseudomonadota</taxon>
        <taxon>Gammaproteobacteria</taxon>
        <taxon>Alteromonadales</taxon>
        <taxon>Colwelliaceae</taxon>
        <taxon>Colwellia</taxon>
    </lineage>
</organism>
<dbReference type="Gene3D" id="3.30.559.30">
    <property type="entry name" value="Nonribosomal peptide synthetase, condensation domain"/>
    <property type="match status" value="1"/>
</dbReference>
<gene>
    <name evidence="2" type="ORF">L3081_25385</name>
</gene>
<name>A0ABS9X9N8_9GAMM</name>
<evidence type="ECO:0000313" key="3">
    <source>
        <dbReference type="Proteomes" id="UP001139646"/>
    </source>
</evidence>
<feature type="domain" description="Condensation" evidence="1">
    <location>
        <begin position="29"/>
        <end position="292"/>
    </location>
</feature>
<evidence type="ECO:0000259" key="1">
    <source>
        <dbReference type="Pfam" id="PF00668"/>
    </source>
</evidence>
<dbReference type="RefSeq" id="WP_242289413.1">
    <property type="nucleotide sequence ID" value="NZ_JAKKSL010000007.1"/>
</dbReference>
<dbReference type="EMBL" id="JAKKSL010000007">
    <property type="protein sequence ID" value="MCI2286151.1"/>
    <property type="molecule type" value="Genomic_DNA"/>
</dbReference>
<sequence>MIDKVLGRIGSRTGEDLQRDDSDLFEANPEIPGYAAFIEQVIQNQNNAQSPNFWRTYLTKPLQPNRLLVSSSARNRSWRASQWQRKTLRLSDKLTNSLIQFAKCQHVTLNTVIQAAWGILSGRRNHTDDVVFGQVFSGRSRMSGQIHQAVGLFINMLPVRISVDKTQMITSYLQQVYSATCRLQRYETDSLHDIQRWAEVGQISDLFDAVLVFENYPVCDVLGQTRDTARLFDIEVREQTNYPLTVMVNLAEESHSQYLTFDFIYNADLFSNQDMAGEAVKQLSRDFEQILTDLPEPSDCLSKFFRMNCLQLTPYYSFLKAQNRMIQTTTIPWT</sequence>
<proteinExistence type="predicted"/>
<evidence type="ECO:0000313" key="2">
    <source>
        <dbReference type="EMBL" id="MCI2286151.1"/>
    </source>
</evidence>
<dbReference type="Proteomes" id="UP001139646">
    <property type="component" value="Unassembled WGS sequence"/>
</dbReference>
<dbReference type="SUPFAM" id="SSF52777">
    <property type="entry name" value="CoA-dependent acyltransferases"/>
    <property type="match status" value="1"/>
</dbReference>
<keyword evidence="3" id="KW-1185">Reference proteome</keyword>